<dbReference type="Proteomes" id="UP000076004">
    <property type="component" value="Unassembled WGS sequence"/>
</dbReference>
<organism evidence="2 3">
    <name type="scientific">Plasmodium gaboni</name>
    <dbReference type="NCBI Taxonomy" id="647221"/>
    <lineage>
        <taxon>Eukaryota</taxon>
        <taxon>Sar</taxon>
        <taxon>Alveolata</taxon>
        <taxon>Apicomplexa</taxon>
        <taxon>Aconoidasida</taxon>
        <taxon>Haemosporida</taxon>
        <taxon>Plasmodiidae</taxon>
        <taxon>Plasmodium</taxon>
        <taxon>Plasmodium (Laverania)</taxon>
    </lineage>
</organism>
<dbReference type="Pfam" id="PF00069">
    <property type="entry name" value="Pkinase"/>
    <property type="match status" value="1"/>
</dbReference>
<gene>
    <name evidence="2" type="ORF">PGSY75_0005600C</name>
</gene>
<feature type="non-terminal residue" evidence="2">
    <location>
        <position position="337"/>
    </location>
</feature>
<dbReference type="RefSeq" id="XP_018639029.1">
    <property type="nucleotide sequence ID" value="XM_018783190.1"/>
</dbReference>
<dbReference type="InterPro" id="IPR000719">
    <property type="entry name" value="Prot_kinase_dom"/>
</dbReference>
<dbReference type="VEuPathDB" id="PlasmoDB:PGABG01_0722500"/>
<dbReference type="GeneID" id="29773751"/>
<dbReference type="EMBL" id="LVLB01000077">
    <property type="protein sequence ID" value="KYN93618.1"/>
    <property type="molecule type" value="Genomic_DNA"/>
</dbReference>
<protein>
    <recommendedName>
        <fullName evidence="1">Protein kinase domain-containing protein</fullName>
    </recommendedName>
</protein>
<dbReference type="GO" id="GO:0005524">
    <property type="term" value="F:ATP binding"/>
    <property type="evidence" value="ECO:0007669"/>
    <property type="project" value="InterPro"/>
</dbReference>
<feature type="non-terminal residue" evidence="2">
    <location>
        <position position="1"/>
    </location>
</feature>
<evidence type="ECO:0000313" key="3">
    <source>
        <dbReference type="Proteomes" id="UP000076004"/>
    </source>
</evidence>
<dbReference type="SUPFAM" id="SSF56112">
    <property type="entry name" value="Protein kinase-like (PK-like)"/>
    <property type="match status" value="1"/>
</dbReference>
<feature type="domain" description="Protein kinase" evidence="1">
    <location>
        <begin position="216"/>
        <end position="337"/>
    </location>
</feature>
<dbReference type="PROSITE" id="PS50011">
    <property type="entry name" value="PROTEIN_KINASE_DOM"/>
    <property type="match status" value="1"/>
</dbReference>
<comment type="caution">
    <text evidence="2">The sequence shown here is derived from an EMBL/GenBank/DDBJ whole genome shotgun (WGS) entry which is preliminary data.</text>
</comment>
<dbReference type="VEuPathDB" id="PlasmoDB:PGSY75_0005600C"/>
<dbReference type="AlphaFoldDB" id="A0A151L3S5"/>
<reference evidence="2 3" key="1">
    <citation type="journal article" date="2016" name="Nat. Commun.">
        <title>Genomes of cryptic chimpanzee Plasmodium species reveal key evolutionary events leading to human malaria.</title>
        <authorList>
            <person name="Sundararaman S.A."/>
            <person name="Plenderleith L.J."/>
            <person name="Liu W."/>
            <person name="Loy D.E."/>
            <person name="Learn G.H."/>
            <person name="Li Y."/>
            <person name="Shaw K.S."/>
            <person name="Ayouba A."/>
            <person name="Peeters M."/>
            <person name="Speede S."/>
            <person name="Shaw G.M."/>
            <person name="Bushman F.D."/>
            <person name="Brisson D."/>
            <person name="Rayner J.C."/>
            <person name="Sharp P.M."/>
            <person name="Hahn B.H."/>
        </authorList>
    </citation>
    <scope>NUCLEOTIDE SEQUENCE [LARGE SCALE GENOMIC DNA]</scope>
    <source>
        <strain evidence="2 3">SY75</strain>
    </source>
</reference>
<accession>A0A151L3S5</accession>
<dbReference type="InterPro" id="IPR011009">
    <property type="entry name" value="Kinase-like_dom_sf"/>
</dbReference>
<sequence>QKNKLNNYPFNDNIRNKNILYNDDKDKYKDKYKDINKDHDLFFGDNKKKKRDAENYMFNETYNVLKNTNNDIIFHNNKRKKDCIENTLKNLYTNNCDIPPSKNGTKLIKRNINEGSYINDDLYKDNIFNNKSYMNIPHNIHNVNHQKDKEISLSNNISMLLDRISDNSDNKKNTFEYGQNNYHDHYNNNTTYENSYNYVNTINYNDNLNMDTNSFVISDNYICQFGLSSLYKCKLKNENNSFLINVIDSFYLNHINGNDIVANNILFHKRLRHINILSYKGKTADKNKLYLLFQNIHGNILKTYSTPLEETIIACYAYQIIDLLEYMHNNFIIFQGK</sequence>
<dbReference type="Gene3D" id="1.10.510.10">
    <property type="entry name" value="Transferase(Phosphotransferase) domain 1"/>
    <property type="match status" value="1"/>
</dbReference>
<dbReference type="KEGG" id="pgab:PGSY75_0005600C"/>
<proteinExistence type="predicted"/>
<dbReference type="GO" id="GO:0004672">
    <property type="term" value="F:protein kinase activity"/>
    <property type="evidence" value="ECO:0007669"/>
    <property type="project" value="InterPro"/>
</dbReference>
<name>A0A151L3S5_9APIC</name>
<evidence type="ECO:0000259" key="1">
    <source>
        <dbReference type="PROSITE" id="PS50011"/>
    </source>
</evidence>
<evidence type="ECO:0000313" key="2">
    <source>
        <dbReference type="EMBL" id="KYN93618.1"/>
    </source>
</evidence>